<name>G1W8V3_9BACT</name>
<dbReference type="eggNOG" id="COG0110">
    <property type="taxonomic scope" value="Bacteria"/>
</dbReference>
<dbReference type="Proteomes" id="UP000005141">
    <property type="component" value="Unassembled WGS sequence"/>
</dbReference>
<gene>
    <name evidence="5" type="ORF">HMPREF9431_00254</name>
</gene>
<feature type="domain" description="PglD N-terminal" evidence="4">
    <location>
        <begin position="3"/>
        <end position="83"/>
    </location>
</feature>
<evidence type="ECO:0000313" key="5">
    <source>
        <dbReference type="EMBL" id="EGV34541.1"/>
    </source>
</evidence>
<dbReference type="InterPro" id="IPR011004">
    <property type="entry name" value="Trimer_LpxA-like_sf"/>
</dbReference>
<dbReference type="RefSeq" id="WP_004379231.1">
    <property type="nucleotide sequence ID" value="NZ_JH114215.1"/>
</dbReference>
<proteinExistence type="inferred from homology"/>
<organism evidence="5 6">
    <name type="scientific">Segatella oulorum F0390</name>
    <dbReference type="NCBI Taxonomy" id="702438"/>
    <lineage>
        <taxon>Bacteria</taxon>
        <taxon>Pseudomonadati</taxon>
        <taxon>Bacteroidota</taxon>
        <taxon>Bacteroidia</taxon>
        <taxon>Bacteroidales</taxon>
        <taxon>Prevotellaceae</taxon>
        <taxon>Segatella</taxon>
    </lineage>
</organism>
<dbReference type="Gene3D" id="2.160.10.10">
    <property type="entry name" value="Hexapeptide repeat proteins"/>
    <property type="match status" value="1"/>
</dbReference>
<dbReference type="InterPro" id="IPR041561">
    <property type="entry name" value="PglD_N"/>
</dbReference>
<dbReference type="Gene3D" id="3.40.50.20">
    <property type="match status" value="1"/>
</dbReference>
<evidence type="ECO:0000313" key="6">
    <source>
        <dbReference type="Proteomes" id="UP000005141"/>
    </source>
</evidence>
<keyword evidence="6" id="KW-1185">Reference proteome</keyword>
<dbReference type="InterPro" id="IPR020019">
    <property type="entry name" value="AcTrfase_PglD-like"/>
</dbReference>
<protein>
    <recommendedName>
        <fullName evidence="4">PglD N-terminal domain-containing protein</fullName>
    </recommendedName>
</protein>
<dbReference type="EMBL" id="ADGI01000014">
    <property type="protein sequence ID" value="EGV34541.1"/>
    <property type="molecule type" value="Genomic_DNA"/>
</dbReference>
<dbReference type="PANTHER" id="PTHR43300:SF7">
    <property type="entry name" value="UDP-N-ACETYLBACILLOSAMINE N-ACETYLTRANSFERASE"/>
    <property type="match status" value="1"/>
</dbReference>
<evidence type="ECO:0000259" key="4">
    <source>
        <dbReference type="Pfam" id="PF17836"/>
    </source>
</evidence>
<dbReference type="PANTHER" id="PTHR43300">
    <property type="entry name" value="ACETYLTRANSFERASE"/>
    <property type="match status" value="1"/>
</dbReference>
<evidence type="ECO:0000256" key="1">
    <source>
        <dbReference type="ARBA" id="ARBA00007274"/>
    </source>
</evidence>
<feature type="site" description="Increases basicity of active site His" evidence="2">
    <location>
        <position position="140"/>
    </location>
</feature>
<accession>G1W8V3</accession>
<comment type="caution">
    <text evidence="5">The sequence shown here is derived from an EMBL/GenBank/DDBJ whole genome shotgun (WGS) entry which is preliminary data.</text>
</comment>
<reference evidence="5 6" key="1">
    <citation type="submission" date="2011-07" db="EMBL/GenBank/DDBJ databases">
        <title>The Genome Sequence of Prevotella oulorum F0390.</title>
        <authorList>
            <consortium name="The Broad Institute Genome Sequencing Platform"/>
            <consortium name="The Broad Institute Genome Sequencing Center for Infectious Disease"/>
            <person name="Earl A."/>
            <person name="Ward D."/>
            <person name="Feldgarden M."/>
            <person name="Gevers D."/>
            <person name="Izard J."/>
            <person name="Ganesan A."/>
            <person name="Baranova O.V."/>
            <person name="Blanton J.M."/>
            <person name="Tanner A.C."/>
            <person name="Dewhirst F.E."/>
            <person name="Young S.K."/>
            <person name="Zeng Q."/>
            <person name="Gargeya S."/>
            <person name="Fitzgerald M."/>
            <person name="Haas B."/>
            <person name="Abouelleil A."/>
            <person name="Alvarado L."/>
            <person name="Arachchi H.M."/>
            <person name="Berlin A."/>
            <person name="Brown A."/>
            <person name="Chapman S.B."/>
            <person name="Chen Z."/>
            <person name="Dunbar C."/>
            <person name="Freedman E."/>
            <person name="Gearin G."/>
            <person name="Gellesch M."/>
            <person name="Goldberg J."/>
            <person name="Griggs A."/>
            <person name="Gujja S."/>
            <person name="Heiman D."/>
            <person name="Howarth C."/>
            <person name="Larson L."/>
            <person name="Lui A."/>
            <person name="MacDonald P.J.P."/>
            <person name="Mehta T."/>
            <person name="Montmayeur A."/>
            <person name="Murphy C."/>
            <person name="Neiman D."/>
            <person name="Pearson M."/>
            <person name="Priest M."/>
            <person name="Roberts A."/>
            <person name="Saif S."/>
            <person name="Shea T."/>
            <person name="Shenoy N."/>
            <person name="Sisk P."/>
            <person name="Stolte C."/>
            <person name="Sykes S."/>
            <person name="Wortman J."/>
            <person name="Nusbaum C."/>
            <person name="Birren B."/>
        </authorList>
    </citation>
    <scope>NUCLEOTIDE SEQUENCE [LARGE SCALE GENOMIC DNA]</scope>
    <source>
        <strain evidence="5 6">F0390</strain>
    </source>
</reference>
<comment type="similarity">
    <text evidence="1">Belongs to the transferase hexapeptide repeat family.</text>
</comment>
<feature type="active site" description="Proton acceptor" evidence="2">
    <location>
        <position position="139"/>
    </location>
</feature>
<dbReference type="NCBIfam" id="TIGR03570">
    <property type="entry name" value="NeuD_NnaD"/>
    <property type="match status" value="1"/>
</dbReference>
<dbReference type="HOGENOM" id="CLU_081811_1_1_10"/>
<dbReference type="SUPFAM" id="SSF51161">
    <property type="entry name" value="Trimeric LpxA-like enzymes"/>
    <property type="match status" value="1"/>
</dbReference>
<feature type="binding site" evidence="3">
    <location>
        <position position="72"/>
    </location>
    <ligand>
        <name>substrate</name>
    </ligand>
</feature>
<evidence type="ECO:0000256" key="2">
    <source>
        <dbReference type="PIRSR" id="PIRSR620019-1"/>
    </source>
</evidence>
<sequence length="211" mass="22856">MKNLLIIGARGFGREVYSLAKEAQGYHKEFVVKGFLDDKADALNGMGNYPPIIDSVEHYLPEEDDVFVCALGDVIDRKRYTDMILAKSGCFINLIHNSAVVCEFAKLGVGCIIMRDVVLSNNSHIGNFVTMHIRSGAGHDVRVGDYCEIEASVITGGGVSIEDFVTIHPGAIITPHKKIGHHAVVGAGAVVVRHVKPGITVYGNPAQRLEF</sequence>
<dbReference type="Pfam" id="PF17836">
    <property type="entry name" value="PglD_N"/>
    <property type="match status" value="1"/>
</dbReference>
<evidence type="ECO:0000256" key="3">
    <source>
        <dbReference type="PIRSR" id="PIRSR620019-2"/>
    </source>
</evidence>
<dbReference type="InterPro" id="IPR050179">
    <property type="entry name" value="Trans_hexapeptide_repeat"/>
</dbReference>
<dbReference type="GeneID" id="95425015"/>
<dbReference type="CDD" id="cd03360">
    <property type="entry name" value="LbH_AT_putative"/>
    <property type="match status" value="1"/>
</dbReference>
<dbReference type="OrthoDB" id="708224at2"/>
<dbReference type="AlphaFoldDB" id="G1W8V3"/>